<dbReference type="EMBL" id="WNKU01000004">
    <property type="protein sequence ID" value="MTV48383.1"/>
    <property type="molecule type" value="Genomic_DNA"/>
</dbReference>
<dbReference type="GO" id="GO:0015288">
    <property type="term" value="F:porin activity"/>
    <property type="evidence" value="ECO:0007669"/>
    <property type="project" value="TreeGrafter"/>
</dbReference>
<feature type="chain" id="PRO_5026172756" description="Outer membrane efflux protein" evidence="8">
    <location>
        <begin position="33"/>
        <end position="432"/>
    </location>
</feature>
<dbReference type="Proteomes" id="UP000430670">
    <property type="component" value="Unassembled WGS sequence"/>
</dbReference>
<dbReference type="GO" id="GO:0009279">
    <property type="term" value="C:cell outer membrane"/>
    <property type="evidence" value="ECO:0007669"/>
    <property type="project" value="UniProtKB-SubCell"/>
</dbReference>
<dbReference type="AlphaFoldDB" id="A0A6I3SHM6"/>
<reference evidence="9 10" key="1">
    <citation type="submission" date="2019-11" db="EMBL/GenBank/DDBJ databases">
        <title>Whole-genome sequence of a the green, strictly anaerobic photosynthetic bacterium Heliobacillus mobilis DSM 6151.</title>
        <authorList>
            <person name="Kyndt J.A."/>
            <person name="Meyer T.E."/>
        </authorList>
    </citation>
    <scope>NUCLEOTIDE SEQUENCE [LARGE SCALE GENOMIC DNA]</scope>
    <source>
        <strain evidence="9 10">DSM 6151</strain>
    </source>
</reference>
<evidence type="ECO:0000256" key="7">
    <source>
        <dbReference type="SAM" id="MobiDB-lite"/>
    </source>
</evidence>
<protein>
    <recommendedName>
        <fullName evidence="11">Outer membrane efflux protein</fullName>
    </recommendedName>
</protein>
<accession>A0A6I3SHM6</accession>
<dbReference type="GO" id="GO:0015562">
    <property type="term" value="F:efflux transmembrane transporter activity"/>
    <property type="evidence" value="ECO:0007669"/>
    <property type="project" value="InterPro"/>
</dbReference>
<organism evidence="9 10">
    <name type="scientific">Heliobacterium mobile</name>
    <name type="common">Heliobacillus mobilis</name>
    <dbReference type="NCBI Taxonomy" id="28064"/>
    <lineage>
        <taxon>Bacteria</taxon>
        <taxon>Bacillati</taxon>
        <taxon>Bacillota</taxon>
        <taxon>Clostridia</taxon>
        <taxon>Eubacteriales</taxon>
        <taxon>Heliobacteriaceae</taxon>
        <taxon>Heliobacterium</taxon>
    </lineage>
</organism>
<evidence type="ECO:0000256" key="8">
    <source>
        <dbReference type="SAM" id="SignalP"/>
    </source>
</evidence>
<keyword evidence="5" id="KW-0998">Cell outer membrane</keyword>
<evidence type="ECO:0000256" key="4">
    <source>
        <dbReference type="ARBA" id="ARBA00023136"/>
    </source>
</evidence>
<evidence type="ECO:0000256" key="2">
    <source>
        <dbReference type="ARBA" id="ARBA00022452"/>
    </source>
</evidence>
<evidence type="ECO:0000256" key="6">
    <source>
        <dbReference type="SAM" id="Coils"/>
    </source>
</evidence>
<evidence type="ECO:0000256" key="1">
    <source>
        <dbReference type="ARBA" id="ARBA00004442"/>
    </source>
</evidence>
<feature type="compositionally biased region" description="Basic and acidic residues" evidence="7">
    <location>
        <begin position="138"/>
        <end position="152"/>
    </location>
</feature>
<evidence type="ECO:0000313" key="10">
    <source>
        <dbReference type="Proteomes" id="UP000430670"/>
    </source>
</evidence>
<name>A0A6I3SHM6_HELMO</name>
<gene>
    <name evidence="9" type="ORF">GJ688_05225</name>
</gene>
<comment type="subcellular location">
    <subcellularLocation>
        <location evidence="1">Cell outer membrane</location>
    </subcellularLocation>
</comment>
<evidence type="ECO:0000313" key="9">
    <source>
        <dbReference type="EMBL" id="MTV48383.1"/>
    </source>
</evidence>
<dbReference type="PANTHER" id="PTHR30026">
    <property type="entry name" value="OUTER MEMBRANE PROTEIN TOLC"/>
    <property type="match status" value="1"/>
</dbReference>
<keyword evidence="6" id="KW-0175">Coiled coil</keyword>
<feature type="coiled-coil region" evidence="6">
    <location>
        <begin position="282"/>
        <end position="309"/>
    </location>
</feature>
<keyword evidence="2" id="KW-1134">Transmembrane beta strand</keyword>
<proteinExistence type="predicted"/>
<feature type="region of interest" description="Disordered" evidence="7">
    <location>
        <begin position="132"/>
        <end position="152"/>
    </location>
</feature>
<feature type="signal peptide" evidence="8">
    <location>
        <begin position="1"/>
        <end position="32"/>
    </location>
</feature>
<keyword evidence="8" id="KW-0732">Signal</keyword>
<comment type="caution">
    <text evidence="9">The sequence shown here is derived from an EMBL/GenBank/DDBJ whole genome shotgun (WGS) entry which is preliminary data.</text>
</comment>
<dbReference type="Gene3D" id="1.20.1600.10">
    <property type="entry name" value="Outer membrane efflux proteins (OEP)"/>
    <property type="match status" value="1"/>
</dbReference>
<evidence type="ECO:0000256" key="5">
    <source>
        <dbReference type="ARBA" id="ARBA00023237"/>
    </source>
</evidence>
<dbReference type="GO" id="GO:1990281">
    <property type="term" value="C:efflux pump complex"/>
    <property type="evidence" value="ECO:0007669"/>
    <property type="project" value="TreeGrafter"/>
</dbReference>
<keyword evidence="4" id="KW-0472">Membrane</keyword>
<dbReference type="SUPFAM" id="SSF56954">
    <property type="entry name" value="Outer membrane efflux proteins (OEP)"/>
    <property type="match status" value="1"/>
</dbReference>
<dbReference type="InterPro" id="IPR051906">
    <property type="entry name" value="TolC-like"/>
</dbReference>
<sequence>MNKRGEDTMKKQRLTIFAIATFLAFHSMPAYAEENTFNMEEAIVLAISHSRDLEKSQINIARAQVTYDQAEKKYDNADSPSSFDSYADAMVDLDLLYQKKQLLEQAQNPDTNAIDAVQNEIDIQERKVDSAETAYHNDLQDKESLRDKMNDAKDNYDDASIAKEQQEEALKYDVQKQYAAILQQEQNILVLQRKRYYQKSLLDIEKKRLALGGSSKDTVAQLEQSESAAESSLAEAQRSLTTLKGDFNEQLGRDYKAQLNLKPLEVKRLDSIPTFDELAPIVKKNTVKLSQLERDIQKKEHAVSDIESDRWNTSKSADDLDYQEDLLHLDKKVLQVDLKEQNYQTEQNIRKLLSDLASKQESETQLQDQVETAQRQYDADKKRYELGYAASLQVTKSELELFEAKQKLFNNERDIFLTQQALTLLQAGIVVN</sequence>
<feature type="coiled-coil region" evidence="6">
    <location>
        <begin position="356"/>
        <end position="383"/>
    </location>
</feature>
<dbReference type="PANTHER" id="PTHR30026:SF20">
    <property type="entry name" value="OUTER MEMBRANE PROTEIN TOLC"/>
    <property type="match status" value="1"/>
</dbReference>
<keyword evidence="3" id="KW-0812">Transmembrane</keyword>
<evidence type="ECO:0000256" key="3">
    <source>
        <dbReference type="ARBA" id="ARBA00022692"/>
    </source>
</evidence>
<keyword evidence="10" id="KW-1185">Reference proteome</keyword>
<evidence type="ECO:0008006" key="11">
    <source>
        <dbReference type="Google" id="ProtNLM"/>
    </source>
</evidence>